<evidence type="ECO:0000256" key="5">
    <source>
        <dbReference type="ARBA" id="ARBA00022552"/>
    </source>
</evidence>
<dbReference type="PANTHER" id="PTHR11097">
    <property type="entry name" value="EXOSOME COMPLEX EXONUCLEASE RIBOSOMAL RNA PROCESSING PROTEIN"/>
    <property type="match status" value="1"/>
</dbReference>
<dbReference type="SUPFAM" id="SSF54211">
    <property type="entry name" value="Ribosomal protein S5 domain 2-like"/>
    <property type="match status" value="1"/>
</dbReference>
<dbReference type="InterPro" id="IPR027408">
    <property type="entry name" value="PNPase/RNase_PH_dom_sf"/>
</dbReference>
<evidence type="ECO:0000259" key="11">
    <source>
        <dbReference type="Pfam" id="PF01138"/>
    </source>
</evidence>
<feature type="domain" description="Exoribonuclease phosphorolytic" evidence="11">
    <location>
        <begin position="25"/>
        <end position="158"/>
    </location>
</feature>
<dbReference type="Gene3D" id="3.30.230.70">
    <property type="entry name" value="GHMP Kinase, N-terminal domain"/>
    <property type="match status" value="1"/>
</dbReference>
<evidence type="ECO:0000256" key="4">
    <source>
        <dbReference type="ARBA" id="ARBA00022490"/>
    </source>
</evidence>
<feature type="region of interest" description="Disordered" evidence="10">
    <location>
        <begin position="1"/>
        <end position="24"/>
    </location>
</feature>
<dbReference type="InterPro" id="IPR050590">
    <property type="entry name" value="Exosome_comp_Rrp42_subfam"/>
</dbReference>
<keyword evidence="6" id="KW-0271">Exosome</keyword>
<dbReference type="InterPro" id="IPR001247">
    <property type="entry name" value="ExoRNase_PH_dom1"/>
</dbReference>
<dbReference type="InterPro" id="IPR036345">
    <property type="entry name" value="ExoRNase_PH_dom2_sf"/>
</dbReference>
<accession>A0A7R9ZK08</accession>
<keyword evidence="7" id="KW-0694">RNA-binding</keyword>
<protein>
    <recommendedName>
        <fullName evidence="9">Ribosomal RNA-processing protein 43</fullName>
    </recommendedName>
</protein>
<keyword evidence="4" id="KW-0963">Cytoplasm</keyword>
<dbReference type="InterPro" id="IPR020568">
    <property type="entry name" value="Ribosomal_Su5_D2-typ_SF"/>
</dbReference>
<dbReference type="GO" id="GO:0035925">
    <property type="term" value="F:mRNA 3'-UTR AU-rich region binding"/>
    <property type="evidence" value="ECO:0007669"/>
    <property type="project" value="TreeGrafter"/>
</dbReference>
<dbReference type="GO" id="GO:0071035">
    <property type="term" value="P:nuclear polyadenylation-dependent rRNA catabolic process"/>
    <property type="evidence" value="ECO:0007669"/>
    <property type="project" value="TreeGrafter"/>
</dbReference>
<evidence type="ECO:0000256" key="7">
    <source>
        <dbReference type="ARBA" id="ARBA00022884"/>
    </source>
</evidence>
<dbReference type="AlphaFoldDB" id="A0A7R9ZK08"/>
<dbReference type="EMBL" id="HBEF01003685">
    <property type="protein sequence ID" value="CAD8330235.1"/>
    <property type="molecule type" value="Transcribed_RNA"/>
</dbReference>
<dbReference type="GO" id="GO:0034473">
    <property type="term" value="P:U1 snRNA 3'-end processing"/>
    <property type="evidence" value="ECO:0007669"/>
    <property type="project" value="TreeGrafter"/>
</dbReference>
<dbReference type="SUPFAM" id="SSF55666">
    <property type="entry name" value="Ribonuclease PH domain 2-like"/>
    <property type="match status" value="1"/>
</dbReference>
<evidence type="ECO:0000256" key="3">
    <source>
        <dbReference type="ARBA" id="ARBA00006678"/>
    </source>
</evidence>
<comment type="similarity">
    <text evidence="3">Belongs to the RNase PH family.</text>
</comment>
<dbReference type="GO" id="GO:0016075">
    <property type="term" value="P:rRNA catabolic process"/>
    <property type="evidence" value="ECO:0007669"/>
    <property type="project" value="TreeGrafter"/>
</dbReference>
<gene>
    <name evidence="12" type="ORF">CAUS1442_LOCUS2333</name>
</gene>
<dbReference type="GO" id="GO:0000467">
    <property type="term" value="P:exonucleolytic trimming to generate mature 3'-end of 5.8S rRNA from tricistronic rRNA transcript (SSU-rRNA, 5.8S rRNA, LSU-rRNA)"/>
    <property type="evidence" value="ECO:0007669"/>
    <property type="project" value="TreeGrafter"/>
</dbReference>
<evidence type="ECO:0000256" key="6">
    <source>
        <dbReference type="ARBA" id="ARBA00022835"/>
    </source>
</evidence>
<name>A0A7R9ZK08_9STRA</name>
<dbReference type="GO" id="GO:0000177">
    <property type="term" value="C:cytoplasmic exosome (RNase complex)"/>
    <property type="evidence" value="ECO:0007669"/>
    <property type="project" value="TreeGrafter"/>
</dbReference>
<dbReference type="GO" id="GO:0034475">
    <property type="term" value="P:U4 snRNA 3'-end processing"/>
    <property type="evidence" value="ECO:0007669"/>
    <property type="project" value="TreeGrafter"/>
</dbReference>
<evidence type="ECO:0000256" key="9">
    <source>
        <dbReference type="ARBA" id="ARBA00030617"/>
    </source>
</evidence>
<feature type="region of interest" description="Disordered" evidence="10">
    <location>
        <begin position="185"/>
        <end position="215"/>
    </location>
</feature>
<evidence type="ECO:0000256" key="2">
    <source>
        <dbReference type="ARBA" id="ARBA00004604"/>
    </source>
</evidence>
<comment type="subcellular location">
    <subcellularLocation>
        <location evidence="1">Cytoplasm</location>
    </subcellularLocation>
    <subcellularLocation>
        <location evidence="2">Nucleus</location>
        <location evidence="2">Nucleolus</location>
    </subcellularLocation>
</comment>
<dbReference type="GO" id="GO:0071028">
    <property type="term" value="P:nuclear mRNA surveillance"/>
    <property type="evidence" value="ECO:0007669"/>
    <property type="project" value="TreeGrafter"/>
</dbReference>
<evidence type="ECO:0000256" key="1">
    <source>
        <dbReference type="ARBA" id="ARBA00004496"/>
    </source>
</evidence>
<dbReference type="GO" id="GO:0005730">
    <property type="term" value="C:nucleolus"/>
    <property type="evidence" value="ECO:0007669"/>
    <property type="project" value="UniProtKB-SubCell"/>
</dbReference>
<evidence type="ECO:0000256" key="10">
    <source>
        <dbReference type="SAM" id="MobiDB-lite"/>
    </source>
</evidence>
<keyword evidence="8" id="KW-0539">Nucleus</keyword>
<keyword evidence="5" id="KW-0698">rRNA processing</keyword>
<dbReference type="GO" id="GO:0034476">
    <property type="term" value="P:U5 snRNA 3'-end processing"/>
    <property type="evidence" value="ECO:0007669"/>
    <property type="project" value="TreeGrafter"/>
</dbReference>
<dbReference type="GO" id="GO:0000176">
    <property type="term" value="C:nuclear exosome (RNase complex)"/>
    <property type="evidence" value="ECO:0007669"/>
    <property type="project" value="TreeGrafter"/>
</dbReference>
<evidence type="ECO:0000313" key="12">
    <source>
        <dbReference type="EMBL" id="CAD8330235.1"/>
    </source>
</evidence>
<reference evidence="12" key="1">
    <citation type="submission" date="2021-01" db="EMBL/GenBank/DDBJ databases">
        <authorList>
            <person name="Corre E."/>
            <person name="Pelletier E."/>
            <person name="Niang G."/>
            <person name="Scheremetjew M."/>
            <person name="Finn R."/>
            <person name="Kale V."/>
            <person name="Holt S."/>
            <person name="Cochrane G."/>
            <person name="Meng A."/>
            <person name="Brown T."/>
            <person name="Cohen L."/>
        </authorList>
    </citation>
    <scope>NUCLEOTIDE SEQUENCE</scope>
    <source>
        <strain evidence="12">CCMP3328</strain>
    </source>
</reference>
<sequence length="315" mass="35078">MHAQTHANAFWAQSTRTDGRSFSQPRTTSVVTSILKHSLGSASIQLGSTKIIAANTIEIGQPTPTAPDHGDVVVQVHRKGRNRNDDGGNRTCSTTNASYLQSWLQRQLSEFIPPYLNLLTGRATIRLIVTVLILQDDGNLMDASLLACMAAWNDTKLPVLGVDLEEQAGKLWWKKDPAKTWIRRPIKNPDADDMQIDDKNDAETQAQAQERQSKSELRFSLTVGIIRQHQQHGLDDVHNDDHDGDNDAAKRFLVDPTKQEMALMEGTITITIHVPSKLTQIEFTSPIPLDPSDFAVLSKMAEDRSNELLRVMQKS</sequence>
<organism evidence="12">
    <name type="scientific">Craspedostauros australis</name>
    <dbReference type="NCBI Taxonomy" id="1486917"/>
    <lineage>
        <taxon>Eukaryota</taxon>
        <taxon>Sar</taxon>
        <taxon>Stramenopiles</taxon>
        <taxon>Ochrophyta</taxon>
        <taxon>Bacillariophyta</taxon>
        <taxon>Bacillariophyceae</taxon>
        <taxon>Bacillariophycidae</taxon>
        <taxon>Naviculales</taxon>
        <taxon>Naviculaceae</taxon>
        <taxon>Craspedostauros</taxon>
    </lineage>
</organism>
<dbReference type="GO" id="GO:0071038">
    <property type="term" value="P:TRAMP-dependent tRNA surveillance pathway"/>
    <property type="evidence" value="ECO:0007669"/>
    <property type="project" value="TreeGrafter"/>
</dbReference>
<dbReference type="Pfam" id="PF01138">
    <property type="entry name" value="RNase_PH"/>
    <property type="match status" value="1"/>
</dbReference>
<dbReference type="PANTHER" id="PTHR11097:SF9">
    <property type="entry name" value="EXOSOME COMPLEX COMPONENT RRP43"/>
    <property type="match status" value="1"/>
</dbReference>
<proteinExistence type="inferred from homology"/>
<evidence type="ECO:0000256" key="8">
    <source>
        <dbReference type="ARBA" id="ARBA00023242"/>
    </source>
</evidence>